<accession>A0AA38F856</accession>
<gene>
    <name evidence="1" type="ORF">KI387_043066</name>
</gene>
<dbReference type="EMBL" id="JAHRHJ020003426">
    <property type="protein sequence ID" value="KAH9291747.1"/>
    <property type="molecule type" value="Genomic_DNA"/>
</dbReference>
<dbReference type="AlphaFoldDB" id="A0AA38F856"/>
<evidence type="ECO:0000313" key="1">
    <source>
        <dbReference type="EMBL" id="KAH9291747.1"/>
    </source>
</evidence>
<sequence length="77" mass="8858">MAGVTDLNEWKFALKRLQNTEIYGDVTDKLFVRLRLSYDALADFDIALQLCFLYLSAFPEDEVIFTGYVSQLWIGEG</sequence>
<proteinExistence type="predicted"/>
<dbReference type="Proteomes" id="UP000824469">
    <property type="component" value="Unassembled WGS sequence"/>
</dbReference>
<protein>
    <submittedName>
        <fullName evidence="1">Uncharacterized protein</fullName>
    </submittedName>
</protein>
<feature type="non-terminal residue" evidence="1">
    <location>
        <position position="77"/>
    </location>
</feature>
<name>A0AA38F856_TAXCH</name>
<dbReference type="InterPro" id="IPR036388">
    <property type="entry name" value="WH-like_DNA-bd_sf"/>
</dbReference>
<comment type="caution">
    <text evidence="1">The sequence shown here is derived from an EMBL/GenBank/DDBJ whole genome shotgun (WGS) entry which is preliminary data.</text>
</comment>
<organism evidence="1 2">
    <name type="scientific">Taxus chinensis</name>
    <name type="common">Chinese yew</name>
    <name type="synonym">Taxus wallichiana var. chinensis</name>
    <dbReference type="NCBI Taxonomy" id="29808"/>
    <lineage>
        <taxon>Eukaryota</taxon>
        <taxon>Viridiplantae</taxon>
        <taxon>Streptophyta</taxon>
        <taxon>Embryophyta</taxon>
        <taxon>Tracheophyta</taxon>
        <taxon>Spermatophyta</taxon>
        <taxon>Pinopsida</taxon>
        <taxon>Pinidae</taxon>
        <taxon>Conifers II</taxon>
        <taxon>Cupressales</taxon>
        <taxon>Taxaceae</taxon>
        <taxon>Taxus</taxon>
    </lineage>
</organism>
<reference evidence="1 2" key="1">
    <citation type="journal article" date="2021" name="Nat. Plants">
        <title>The Taxus genome provides insights into paclitaxel biosynthesis.</title>
        <authorList>
            <person name="Xiong X."/>
            <person name="Gou J."/>
            <person name="Liao Q."/>
            <person name="Li Y."/>
            <person name="Zhou Q."/>
            <person name="Bi G."/>
            <person name="Li C."/>
            <person name="Du R."/>
            <person name="Wang X."/>
            <person name="Sun T."/>
            <person name="Guo L."/>
            <person name="Liang H."/>
            <person name="Lu P."/>
            <person name="Wu Y."/>
            <person name="Zhang Z."/>
            <person name="Ro D.K."/>
            <person name="Shang Y."/>
            <person name="Huang S."/>
            <person name="Yan J."/>
        </authorList>
    </citation>
    <scope>NUCLEOTIDE SEQUENCE [LARGE SCALE GENOMIC DNA]</scope>
    <source>
        <strain evidence="1">Ta-2019</strain>
    </source>
</reference>
<evidence type="ECO:0000313" key="2">
    <source>
        <dbReference type="Proteomes" id="UP000824469"/>
    </source>
</evidence>
<keyword evidence="2" id="KW-1185">Reference proteome</keyword>
<dbReference type="Gene3D" id="1.10.10.10">
    <property type="entry name" value="Winged helix-like DNA-binding domain superfamily/Winged helix DNA-binding domain"/>
    <property type="match status" value="1"/>
</dbReference>